<accession>A0ABN0ZCX0</accession>
<organism evidence="2 3">
    <name type="scientific">Streptomyces stramineus</name>
    <dbReference type="NCBI Taxonomy" id="173861"/>
    <lineage>
        <taxon>Bacteria</taxon>
        <taxon>Bacillati</taxon>
        <taxon>Actinomycetota</taxon>
        <taxon>Actinomycetes</taxon>
        <taxon>Kitasatosporales</taxon>
        <taxon>Streptomycetaceae</taxon>
        <taxon>Streptomyces</taxon>
    </lineage>
</organism>
<sequence>MTKTARTMKRAGALVAAAAVSALAFPAQAHAAAVACGGGVSTQNIGARGCISAERWKEGKIFWRDITAHALITNSRSHASWVEYEAYLHVQGDGDDWMKMGSGRTIVERRSTVGPIAIATSTRLCGPVKITIRVHVRPAGGAWSNWSSAVTSQCQT</sequence>
<proteinExistence type="predicted"/>
<dbReference type="RefSeq" id="WP_344084143.1">
    <property type="nucleotide sequence ID" value="NZ_BAAAHB010000001.1"/>
</dbReference>
<protein>
    <recommendedName>
        <fullName evidence="4">F5/8 type C domain-containing protein</fullName>
    </recommendedName>
</protein>
<dbReference type="EMBL" id="BAAAHB010000001">
    <property type="protein sequence ID" value="GAA0443660.1"/>
    <property type="molecule type" value="Genomic_DNA"/>
</dbReference>
<reference evidence="2 3" key="1">
    <citation type="journal article" date="2019" name="Int. J. Syst. Evol. Microbiol.">
        <title>The Global Catalogue of Microorganisms (GCM) 10K type strain sequencing project: providing services to taxonomists for standard genome sequencing and annotation.</title>
        <authorList>
            <consortium name="The Broad Institute Genomics Platform"/>
            <consortium name="The Broad Institute Genome Sequencing Center for Infectious Disease"/>
            <person name="Wu L."/>
            <person name="Ma J."/>
        </authorList>
    </citation>
    <scope>NUCLEOTIDE SEQUENCE [LARGE SCALE GENOMIC DNA]</scope>
    <source>
        <strain evidence="2 3">JCM 10649</strain>
    </source>
</reference>
<keyword evidence="3" id="KW-1185">Reference proteome</keyword>
<dbReference type="Proteomes" id="UP001499895">
    <property type="component" value="Unassembled WGS sequence"/>
</dbReference>
<evidence type="ECO:0000256" key="1">
    <source>
        <dbReference type="SAM" id="SignalP"/>
    </source>
</evidence>
<comment type="caution">
    <text evidence="2">The sequence shown here is derived from an EMBL/GenBank/DDBJ whole genome shotgun (WGS) entry which is preliminary data.</text>
</comment>
<name>A0ABN0ZCX0_9ACTN</name>
<evidence type="ECO:0000313" key="2">
    <source>
        <dbReference type="EMBL" id="GAA0443660.1"/>
    </source>
</evidence>
<keyword evidence="1" id="KW-0732">Signal</keyword>
<evidence type="ECO:0000313" key="3">
    <source>
        <dbReference type="Proteomes" id="UP001499895"/>
    </source>
</evidence>
<feature type="signal peptide" evidence="1">
    <location>
        <begin position="1"/>
        <end position="31"/>
    </location>
</feature>
<evidence type="ECO:0008006" key="4">
    <source>
        <dbReference type="Google" id="ProtNLM"/>
    </source>
</evidence>
<gene>
    <name evidence="2" type="ORF">GCM10009544_03120</name>
</gene>
<feature type="chain" id="PRO_5046651684" description="F5/8 type C domain-containing protein" evidence="1">
    <location>
        <begin position="32"/>
        <end position="156"/>
    </location>
</feature>